<accession>A0A1F2PBH3</accession>
<reference evidence="1" key="1">
    <citation type="submission" date="2016-05" db="EMBL/GenBank/DDBJ databases">
        <title>Microbial consortia oxidize butane by reversing methanogenesis.</title>
        <authorList>
            <person name="Laso-Perez R."/>
            <person name="Richter M."/>
            <person name="Wegener G."/>
            <person name="Musat F."/>
        </authorList>
    </citation>
    <scope>NUCLEOTIDE SEQUENCE [LARGE SCALE GENOMIC DNA]</scope>
    <source>
        <strain evidence="1">BOX2</strain>
    </source>
</reference>
<dbReference type="EMBL" id="LYOS01000001">
    <property type="protein sequence ID" value="OFV68384.1"/>
    <property type="molecule type" value="Genomic_DNA"/>
</dbReference>
<dbReference type="AlphaFoldDB" id="A0A1F2PBH3"/>
<evidence type="ECO:0000313" key="2">
    <source>
        <dbReference type="Proteomes" id="UP000186940"/>
    </source>
</evidence>
<organism evidence="1 2">
    <name type="scientific">Candidatus Syntropharchaeum caldarium</name>
    <dbReference type="NCBI Taxonomy" id="1838285"/>
    <lineage>
        <taxon>Archaea</taxon>
        <taxon>Methanobacteriati</taxon>
        <taxon>Methanobacteriota</taxon>
        <taxon>Stenosarchaea group</taxon>
        <taxon>Methanomicrobia</taxon>
        <taxon>Methanosarcinales</taxon>
        <taxon>ANME-2 cluster</taxon>
        <taxon>Candidatus Syntropharchaeum</taxon>
    </lineage>
</organism>
<comment type="caution">
    <text evidence="1">The sequence shown here is derived from an EMBL/GenBank/DDBJ whole genome shotgun (WGS) entry which is preliminary data.</text>
</comment>
<keyword evidence="2" id="KW-1185">Reference proteome</keyword>
<dbReference type="Proteomes" id="UP000186940">
    <property type="component" value="Unassembled WGS sequence"/>
</dbReference>
<sequence>MARIVKQWLKGKTITKIAEFFQVTMLLQRTRLRYSEKDSLNMAFQMRYLPITGLSSFLQEIGILKVINLRSLDWDEPINVFLYKLPRQTIMWFGRGWWDEKV</sequence>
<protein>
    <submittedName>
        <fullName evidence="1">Uncharacterized protein</fullName>
    </submittedName>
</protein>
<evidence type="ECO:0000313" key="1">
    <source>
        <dbReference type="EMBL" id="OFV68384.1"/>
    </source>
</evidence>
<name>A0A1F2PBH3_9EURY</name>
<gene>
    <name evidence="1" type="ORF">SCAL_000060</name>
</gene>
<proteinExistence type="predicted"/>